<sequence>MRTSTVVATAAVSMLVSAGVAHQTGALPGQADEARPSAAPVELAVAPQQLEVLAGLPCLPHPAMNVSLTNQGAEPVFADSFLTADEPLELSRPSFSSYLPPGQEVSVPFVVTAPHGTAPGTYEVTGELLQRLPRGDTVTARVEVTAPPPKTPGSNVLLGERATPSSSYVTASTAFNPCGAVDGDRTWSHATAWNSANSGVFPSTYEVTLPEPRTMNRVDLYTSQSASSTPERHGLRDWDVEVLVNGSWRTVAQVRGNTQLVVSSVFEPVETTALRVVALASNDGKYARIAELEAYYDVPEQP</sequence>
<dbReference type="RefSeq" id="WP_131890871.1">
    <property type="nucleotide sequence ID" value="NZ_SMKZ01000002.1"/>
</dbReference>
<feature type="signal peptide" evidence="1">
    <location>
        <begin position="1"/>
        <end position="18"/>
    </location>
</feature>
<dbReference type="InterPro" id="IPR000421">
    <property type="entry name" value="FA58C"/>
</dbReference>
<name>A0A4R5DRV5_9ACTN</name>
<dbReference type="EMBL" id="SMKZ01000002">
    <property type="protein sequence ID" value="TDE15054.1"/>
    <property type="molecule type" value="Genomic_DNA"/>
</dbReference>
<accession>A0A4R5DRV5</accession>
<organism evidence="3 4">
    <name type="scientific">Jiangella asiatica</name>
    <dbReference type="NCBI Taxonomy" id="2530372"/>
    <lineage>
        <taxon>Bacteria</taxon>
        <taxon>Bacillati</taxon>
        <taxon>Actinomycetota</taxon>
        <taxon>Actinomycetes</taxon>
        <taxon>Jiangellales</taxon>
        <taxon>Jiangellaceae</taxon>
        <taxon>Jiangella</taxon>
    </lineage>
</organism>
<dbReference type="GO" id="GO:0005975">
    <property type="term" value="P:carbohydrate metabolic process"/>
    <property type="evidence" value="ECO:0007669"/>
    <property type="project" value="UniProtKB-ARBA"/>
</dbReference>
<keyword evidence="1" id="KW-0732">Signal</keyword>
<dbReference type="Gene3D" id="2.60.40.10">
    <property type="entry name" value="Immunoglobulins"/>
    <property type="match status" value="1"/>
</dbReference>
<dbReference type="InParanoid" id="A0A4R5DRV5"/>
<dbReference type="Gene3D" id="2.60.120.260">
    <property type="entry name" value="Galactose-binding domain-like"/>
    <property type="match status" value="1"/>
</dbReference>
<dbReference type="Pfam" id="PF00754">
    <property type="entry name" value="F5_F8_type_C"/>
    <property type="match status" value="1"/>
</dbReference>
<evidence type="ECO:0000313" key="3">
    <source>
        <dbReference type="EMBL" id="TDE15054.1"/>
    </source>
</evidence>
<dbReference type="OrthoDB" id="3815242at2"/>
<dbReference type="PROSITE" id="PS50022">
    <property type="entry name" value="FA58C_3"/>
    <property type="match status" value="1"/>
</dbReference>
<evidence type="ECO:0000259" key="2">
    <source>
        <dbReference type="PROSITE" id="PS50022"/>
    </source>
</evidence>
<proteinExistence type="predicted"/>
<dbReference type="AlphaFoldDB" id="A0A4R5DRV5"/>
<dbReference type="InterPro" id="IPR013783">
    <property type="entry name" value="Ig-like_fold"/>
</dbReference>
<feature type="chain" id="PRO_5038515828" evidence="1">
    <location>
        <begin position="19"/>
        <end position="302"/>
    </location>
</feature>
<dbReference type="Proteomes" id="UP000294739">
    <property type="component" value="Unassembled WGS sequence"/>
</dbReference>
<dbReference type="SUPFAM" id="SSF49785">
    <property type="entry name" value="Galactose-binding domain-like"/>
    <property type="match status" value="1"/>
</dbReference>
<gene>
    <name evidence="3" type="ORF">E1269_02815</name>
</gene>
<evidence type="ECO:0000256" key="1">
    <source>
        <dbReference type="SAM" id="SignalP"/>
    </source>
</evidence>
<protein>
    <submittedName>
        <fullName evidence="3">Discoidin domain-containing protein</fullName>
    </submittedName>
</protein>
<feature type="domain" description="F5/8 type C" evidence="2">
    <location>
        <begin position="153"/>
        <end position="297"/>
    </location>
</feature>
<evidence type="ECO:0000313" key="4">
    <source>
        <dbReference type="Proteomes" id="UP000294739"/>
    </source>
</evidence>
<reference evidence="3 4" key="1">
    <citation type="submission" date="2019-03" db="EMBL/GenBank/DDBJ databases">
        <title>Draft genome sequences of novel Actinobacteria.</title>
        <authorList>
            <person name="Sahin N."/>
            <person name="Ay H."/>
            <person name="Saygin H."/>
        </authorList>
    </citation>
    <scope>NUCLEOTIDE SEQUENCE [LARGE SCALE GENOMIC DNA]</scope>
    <source>
        <strain evidence="3 4">5K138</strain>
    </source>
</reference>
<dbReference type="InterPro" id="IPR008979">
    <property type="entry name" value="Galactose-bd-like_sf"/>
</dbReference>
<comment type="caution">
    <text evidence="3">The sequence shown here is derived from an EMBL/GenBank/DDBJ whole genome shotgun (WGS) entry which is preliminary data.</text>
</comment>
<keyword evidence="4" id="KW-1185">Reference proteome</keyword>